<sequence length="116" mass="13282">MSVAFAEFTEQLVPISDFSQGKAGKIFADVANNNKEYIVLKNNQPTAVVISVEEYRRTQKRIKVLETYLEKLEDMFLLAKAEERKDSPTIPFEDVVKESGFTMDELEAIMDEVEIE</sequence>
<dbReference type="AlphaFoldDB" id="A0A1G5RUA4"/>
<reference evidence="3 4" key="1">
    <citation type="submission" date="2016-10" db="EMBL/GenBank/DDBJ databases">
        <authorList>
            <person name="de Groot N.N."/>
        </authorList>
    </citation>
    <scope>NUCLEOTIDE SEQUENCE [LARGE SCALE GENOMIC DNA]</scope>
    <source>
        <strain evidence="3 4">DSM 10317</strain>
    </source>
</reference>
<evidence type="ECO:0000313" key="3">
    <source>
        <dbReference type="EMBL" id="SCZ77712.1"/>
    </source>
</evidence>
<dbReference type="Gene3D" id="3.40.1620.10">
    <property type="entry name" value="YefM-like domain"/>
    <property type="match status" value="1"/>
</dbReference>
<accession>A0A1G5RUA4</accession>
<gene>
    <name evidence="3" type="ORF">SAMN02910350_00891</name>
</gene>
<dbReference type="SUPFAM" id="SSF143120">
    <property type="entry name" value="YefM-like"/>
    <property type="match status" value="1"/>
</dbReference>
<name>A0A1G5RUA4_PSEXY</name>
<evidence type="ECO:0000256" key="1">
    <source>
        <dbReference type="ARBA" id="ARBA00009981"/>
    </source>
</evidence>
<dbReference type="Pfam" id="PF02604">
    <property type="entry name" value="PhdYeFM_antitox"/>
    <property type="match status" value="1"/>
</dbReference>
<evidence type="ECO:0000313" key="4">
    <source>
        <dbReference type="Proteomes" id="UP000199428"/>
    </source>
</evidence>
<proteinExistence type="inferred from homology"/>
<comment type="function">
    <text evidence="2">Antitoxin component of a type II toxin-antitoxin (TA) system.</text>
</comment>
<evidence type="ECO:0000256" key="2">
    <source>
        <dbReference type="RuleBase" id="RU362080"/>
    </source>
</evidence>
<dbReference type="RefSeq" id="WP_028246467.1">
    <property type="nucleotide sequence ID" value="NZ_FMWK01000004.1"/>
</dbReference>
<dbReference type="EMBL" id="FMWK01000004">
    <property type="protein sequence ID" value="SCZ77712.1"/>
    <property type="molecule type" value="Genomic_DNA"/>
</dbReference>
<dbReference type="Proteomes" id="UP000199428">
    <property type="component" value="Unassembled WGS sequence"/>
</dbReference>
<dbReference type="NCBIfam" id="TIGR01552">
    <property type="entry name" value="phd_fam"/>
    <property type="match status" value="1"/>
</dbReference>
<organism evidence="3 4">
    <name type="scientific">Pseudobutyrivibrio xylanivorans</name>
    <dbReference type="NCBI Taxonomy" id="185007"/>
    <lineage>
        <taxon>Bacteria</taxon>
        <taxon>Bacillati</taxon>
        <taxon>Bacillota</taxon>
        <taxon>Clostridia</taxon>
        <taxon>Lachnospirales</taxon>
        <taxon>Lachnospiraceae</taxon>
        <taxon>Pseudobutyrivibrio</taxon>
    </lineage>
</organism>
<dbReference type="InterPro" id="IPR036165">
    <property type="entry name" value="YefM-like_sf"/>
</dbReference>
<comment type="similarity">
    <text evidence="1 2">Belongs to the phD/YefM antitoxin family.</text>
</comment>
<dbReference type="InterPro" id="IPR006442">
    <property type="entry name" value="Antitoxin_Phd/YefM"/>
</dbReference>
<protein>
    <recommendedName>
        <fullName evidence="2">Antitoxin</fullName>
    </recommendedName>
</protein>